<dbReference type="Proteomes" id="UP000268230">
    <property type="component" value="Chromosome"/>
</dbReference>
<sequence>MNLITFIRTHLHARLGALHTCTHAAPPPFPAPVARGSRLRAAWLSQPGKGCLRLHWHADDGQEPPSRWRALLCFG</sequence>
<evidence type="ECO:0000313" key="2">
    <source>
        <dbReference type="Proteomes" id="UP000268230"/>
    </source>
</evidence>
<protein>
    <submittedName>
        <fullName evidence="1">Uncharacterized protein</fullName>
    </submittedName>
</protein>
<dbReference type="KEGG" id="pory:EJA05_00670"/>
<organism evidence="1 2">
    <name type="scientific">Pseudomonas entomophila</name>
    <dbReference type="NCBI Taxonomy" id="312306"/>
    <lineage>
        <taxon>Bacteria</taxon>
        <taxon>Pseudomonadati</taxon>
        <taxon>Pseudomonadota</taxon>
        <taxon>Gammaproteobacteria</taxon>
        <taxon>Pseudomonadales</taxon>
        <taxon>Pseudomonadaceae</taxon>
        <taxon>Pseudomonas</taxon>
    </lineage>
</organism>
<accession>A0A3Q8TXH2</accession>
<dbReference type="OrthoDB" id="9946844at2"/>
<proteinExistence type="predicted"/>
<dbReference type="AlphaFoldDB" id="A0A3Q8TXH2"/>
<gene>
    <name evidence="1" type="ORF">EJA05_00670</name>
</gene>
<name>A0A3Q8TXH2_9PSED</name>
<evidence type="ECO:0000313" key="1">
    <source>
        <dbReference type="EMBL" id="AZL66331.1"/>
    </source>
</evidence>
<reference evidence="1 2" key="1">
    <citation type="submission" date="2018-12" db="EMBL/GenBank/DDBJ databases">
        <authorList>
            <person name="Li S."/>
            <person name="Yang R."/>
            <person name="Chen G."/>
            <person name="Zou L."/>
            <person name="Zhang C."/>
            <person name="Chen Y."/>
            <person name="Liu Z."/>
            <person name="Li Y."/>
            <person name="Yan Y."/>
            <person name="Huang M."/>
            <person name="Chen T."/>
        </authorList>
    </citation>
    <scope>NUCLEOTIDE SEQUENCE [LARGE SCALE GENOMIC DNA]</scope>
    <source>
        <strain evidence="1 2">1257</strain>
    </source>
</reference>
<dbReference type="EMBL" id="CP034338">
    <property type="protein sequence ID" value="AZL66331.1"/>
    <property type="molecule type" value="Genomic_DNA"/>
</dbReference>